<dbReference type="InterPro" id="IPR003615">
    <property type="entry name" value="HNH_nuc"/>
</dbReference>
<name>A0A6M3KL81_9ZZZZ</name>
<feature type="domain" description="HNH nuclease" evidence="1">
    <location>
        <begin position="41"/>
        <end position="91"/>
    </location>
</feature>
<dbReference type="Pfam" id="PF01844">
    <property type="entry name" value="HNH"/>
    <property type="match status" value="1"/>
</dbReference>
<dbReference type="SMART" id="SM00507">
    <property type="entry name" value="HNHc"/>
    <property type="match status" value="1"/>
</dbReference>
<evidence type="ECO:0000313" key="3">
    <source>
        <dbReference type="EMBL" id="QJA82128.1"/>
    </source>
</evidence>
<keyword evidence="3" id="KW-0540">Nuclease</keyword>
<dbReference type="EMBL" id="MT142480">
    <property type="protein sequence ID" value="QJA82128.1"/>
    <property type="molecule type" value="Genomic_DNA"/>
</dbReference>
<dbReference type="GO" id="GO:0008270">
    <property type="term" value="F:zinc ion binding"/>
    <property type="evidence" value="ECO:0007669"/>
    <property type="project" value="InterPro"/>
</dbReference>
<accession>A0A6M3KL81</accession>
<dbReference type="GO" id="GO:0004519">
    <property type="term" value="F:endonuclease activity"/>
    <property type="evidence" value="ECO:0007669"/>
    <property type="project" value="UniProtKB-KW"/>
</dbReference>
<proteinExistence type="predicted"/>
<dbReference type="AlphaFoldDB" id="A0A6M3KL81"/>
<gene>
    <name evidence="3" type="ORF">MM415A00442_0011</name>
    <name evidence="2" type="ORF">MM415B00961_0001</name>
</gene>
<keyword evidence="3" id="KW-0255">Endonuclease</keyword>
<reference evidence="3" key="1">
    <citation type="submission" date="2020-03" db="EMBL/GenBank/DDBJ databases">
        <title>The deep terrestrial virosphere.</title>
        <authorList>
            <person name="Holmfeldt K."/>
            <person name="Nilsson E."/>
            <person name="Simone D."/>
            <person name="Lopez-Fernandez M."/>
            <person name="Wu X."/>
            <person name="de Brujin I."/>
            <person name="Lundin D."/>
            <person name="Andersson A."/>
            <person name="Bertilsson S."/>
            <person name="Dopson M."/>
        </authorList>
    </citation>
    <scope>NUCLEOTIDE SEQUENCE</scope>
    <source>
        <strain evidence="3">MM415A00442</strain>
        <strain evidence="2">MM415B00961</strain>
    </source>
</reference>
<protein>
    <submittedName>
        <fullName evidence="3">Putative homing endonuclease</fullName>
    </submittedName>
</protein>
<dbReference type="EMBL" id="MT141438">
    <property type="protein sequence ID" value="QJA61327.1"/>
    <property type="molecule type" value="Genomic_DNA"/>
</dbReference>
<dbReference type="Gene3D" id="1.10.30.50">
    <property type="match status" value="1"/>
</dbReference>
<dbReference type="InterPro" id="IPR002711">
    <property type="entry name" value="HNH"/>
</dbReference>
<evidence type="ECO:0000313" key="2">
    <source>
        <dbReference type="EMBL" id="QJA61327.1"/>
    </source>
</evidence>
<dbReference type="CDD" id="cd00085">
    <property type="entry name" value="HNHc"/>
    <property type="match status" value="1"/>
</dbReference>
<sequence>METTIIQDIVQPGLSKVPSASWESKVYHLAEERENEPEWKAIVKVVKARDKHSCQSCRIKIGLTVHHILPREDGGTDYPPNLITLCNYCHNEIEELGFRVKEQIIDFKRKRKYIKQDTHIVSNETPIKWQQWVYGGYKKP</sequence>
<keyword evidence="3" id="KW-0378">Hydrolase</keyword>
<dbReference type="GO" id="GO:0003676">
    <property type="term" value="F:nucleic acid binding"/>
    <property type="evidence" value="ECO:0007669"/>
    <property type="project" value="InterPro"/>
</dbReference>
<organism evidence="3">
    <name type="scientific">viral metagenome</name>
    <dbReference type="NCBI Taxonomy" id="1070528"/>
    <lineage>
        <taxon>unclassified sequences</taxon>
        <taxon>metagenomes</taxon>
        <taxon>organismal metagenomes</taxon>
    </lineage>
</organism>
<evidence type="ECO:0000259" key="1">
    <source>
        <dbReference type="SMART" id="SM00507"/>
    </source>
</evidence>